<organism evidence="2 3">
    <name type="scientific">Chionoecetes opilio</name>
    <name type="common">Atlantic snow crab</name>
    <name type="synonym">Cancer opilio</name>
    <dbReference type="NCBI Taxonomy" id="41210"/>
    <lineage>
        <taxon>Eukaryota</taxon>
        <taxon>Metazoa</taxon>
        <taxon>Ecdysozoa</taxon>
        <taxon>Arthropoda</taxon>
        <taxon>Crustacea</taxon>
        <taxon>Multicrustacea</taxon>
        <taxon>Malacostraca</taxon>
        <taxon>Eumalacostraca</taxon>
        <taxon>Eucarida</taxon>
        <taxon>Decapoda</taxon>
        <taxon>Pleocyemata</taxon>
        <taxon>Brachyura</taxon>
        <taxon>Eubrachyura</taxon>
        <taxon>Majoidea</taxon>
        <taxon>Majidae</taxon>
        <taxon>Chionoecetes</taxon>
    </lineage>
</organism>
<protein>
    <recommendedName>
        <fullName evidence="4">Peptidase A2 domain-containing protein</fullName>
    </recommendedName>
</protein>
<gene>
    <name evidence="2" type="ORF">GWK47_047667</name>
</gene>
<evidence type="ECO:0008006" key="4">
    <source>
        <dbReference type="Google" id="ProtNLM"/>
    </source>
</evidence>
<name>A0A8J4Y580_CHIOP</name>
<evidence type="ECO:0000313" key="2">
    <source>
        <dbReference type="EMBL" id="KAG0720817.1"/>
    </source>
</evidence>
<comment type="caution">
    <text evidence="2">The sequence shown here is derived from an EMBL/GenBank/DDBJ whole genome shotgun (WGS) entry which is preliminary data.</text>
</comment>
<dbReference type="EMBL" id="JACEEZ010012182">
    <property type="protein sequence ID" value="KAG0720817.1"/>
    <property type="molecule type" value="Genomic_DNA"/>
</dbReference>
<evidence type="ECO:0000256" key="1">
    <source>
        <dbReference type="SAM" id="MobiDB-lite"/>
    </source>
</evidence>
<dbReference type="AlphaFoldDB" id="A0A8J4Y580"/>
<accession>A0A8J4Y580</accession>
<dbReference type="SUPFAM" id="SSF50630">
    <property type="entry name" value="Acid proteases"/>
    <property type="match status" value="1"/>
</dbReference>
<dbReference type="Proteomes" id="UP000770661">
    <property type="component" value="Unassembled WGS sequence"/>
</dbReference>
<feature type="region of interest" description="Disordered" evidence="1">
    <location>
        <begin position="1"/>
        <end position="76"/>
    </location>
</feature>
<feature type="region of interest" description="Disordered" evidence="1">
    <location>
        <begin position="97"/>
        <end position="120"/>
    </location>
</feature>
<evidence type="ECO:0000313" key="3">
    <source>
        <dbReference type="Proteomes" id="UP000770661"/>
    </source>
</evidence>
<keyword evidence="3" id="KW-1185">Reference proteome</keyword>
<sequence length="373" mass="39810">MESFLRTSREVEGPTHRPRTMFKARKGHVQSPSSIVGPLNLVSRWSGPSRGGATHPPTRARSPPSSPHSFLPTGGAVSRSLSLPAALHGVPCQVKVTGEGMPSARHQSASPRGSNTAGTSTSRVLGLWAGFTALLSVHKTGTLPTGRPRETLSGWSGGPTPASLREAPFQTVQRDPGQVNGRPSLTVDTGAERTFVQAYLVDTFRTSSHQTTVCAGSPGPCTKLRGPVQAIIEVGEPKEELPVYVADLDENLLGLEFLHQARRCGPWLHDHAGQRGEVTLQGCEKGCAGVDCTGLNRVVGKKETRDCRPNLQDFWQRSGSCLTRGQAAKVGQLLEQYVDVFLRRVTTTFGRTGLAQHVSTRATAGPLKQPLGG</sequence>
<feature type="compositionally biased region" description="Polar residues" evidence="1">
    <location>
        <begin position="105"/>
        <end position="120"/>
    </location>
</feature>
<feature type="compositionally biased region" description="Basic residues" evidence="1">
    <location>
        <begin position="16"/>
        <end position="28"/>
    </location>
</feature>
<reference evidence="2" key="1">
    <citation type="submission" date="2020-07" db="EMBL/GenBank/DDBJ databases">
        <title>The High-quality genome of the commercially important snow crab, Chionoecetes opilio.</title>
        <authorList>
            <person name="Jeong J.-H."/>
            <person name="Ryu S."/>
        </authorList>
    </citation>
    <scope>NUCLEOTIDE SEQUENCE</scope>
    <source>
        <strain evidence="2">MADBK_172401_WGS</strain>
        <tissue evidence="2">Digestive gland</tissue>
    </source>
</reference>
<feature type="compositionally biased region" description="Low complexity" evidence="1">
    <location>
        <begin position="53"/>
        <end position="69"/>
    </location>
</feature>
<dbReference type="InterPro" id="IPR021109">
    <property type="entry name" value="Peptidase_aspartic_dom_sf"/>
</dbReference>
<proteinExistence type="predicted"/>